<accession>A0A841Q0Z3</accession>
<name>A0A841Q0Z3_9BACI</name>
<dbReference type="EMBL" id="JACHGH010000001">
    <property type="protein sequence ID" value="MBB6451603.1"/>
    <property type="molecule type" value="Genomic_DNA"/>
</dbReference>
<evidence type="ECO:0000313" key="2">
    <source>
        <dbReference type="Proteomes" id="UP000581688"/>
    </source>
</evidence>
<proteinExistence type="predicted"/>
<reference evidence="1 2" key="1">
    <citation type="submission" date="2020-08" db="EMBL/GenBank/DDBJ databases">
        <title>Genomic Encyclopedia of Type Strains, Phase IV (KMG-IV): sequencing the most valuable type-strain genomes for metagenomic binning, comparative biology and taxonomic classification.</title>
        <authorList>
            <person name="Goeker M."/>
        </authorList>
    </citation>
    <scope>NUCLEOTIDE SEQUENCE [LARGE SCALE GENOMIC DNA]</scope>
    <source>
        <strain evidence="1 2">DSM 19612</strain>
    </source>
</reference>
<evidence type="ECO:0000313" key="1">
    <source>
        <dbReference type="EMBL" id="MBB6451603.1"/>
    </source>
</evidence>
<gene>
    <name evidence="1" type="ORF">HNQ94_000024</name>
</gene>
<keyword evidence="2" id="KW-1185">Reference proteome</keyword>
<protein>
    <submittedName>
        <fullName evidence="1">Uncharacterized protein</fullName>
    </submittedName>
</protein>
<organism evidence="1 2">
    <name type="scientific">Salirhabdus euzebyi</name>
    <dbReference type="NCBI Taxonomy" id="394506"/>
    <lineage>
        <taxon>Bacteria</taxon>
        <taxon>Bacillati</taxon>
        <taxon>Bacillota</taxon>
        <taxon>Bacilli</taxon>
        <taxon>Bacillales</taxon>
        <taxon>Bacillaceae</taxon>
        <taxon>Salirhabdus</taxon>
    </lineage>
</organism>
<dbReference type="RefSeq" id="WP_174496237.1">
    <property type="nucleotide sequence ID" value="NZ_CADDWK010000007.1"/>
</dbReference>
<sequence length="64" mass="7806">MQNVLSKYKQQQADNLKQLQRLFQVEKTIIVKEAYDRMTSYREAITKEAEILHAYLIRLNYKYH</sequence>
<dbReference type="AlphaFoldDB" id="A0A841Q0Z3"/>
<dbReference type="Proteomes" id="UP000581688">
    <property type="component" value="Unassembled WGS sequence"/>
</dbReference>
<comment type="caution">
    <text evidence="1">The sequence shown here is derived from an EMBL/GenBank/DDBJ whole genome shotgun (WGS) entry which is preliminary data.</text>
</comment>